<dbReference type="InParanoid" id="B4JCV5"/>
<feature type="chain" id="PRO_5002812003" evidence="1">
    <location>
        <begin position="20"/>
        <end position="340"/>
    </location>
</feature>
<dbReference type="OrthoDB" id="7845329at2759"/>
<dbReference type="KEGG" id="dgr:6561633"/>
<dbReference type="HOGENOM" id="CLU_974101_0_0_1"/>
<name>B4JCV5_DROGR</name>
<dbReference type="Proteomes" id="UP000001070">
    <property type="component" value="Unassembled WGS sequence"/>
</dbReference>
<dbReference type="FunCoup" id="B4JCV5">
    <property type="interactions" value="24"/>
</dbReference>
<dbReference type="eggNOG" id="ENOG502T96B">
    <property type="taxonomic scope" value="Eukaryota"/>
</dbReference>
<dbReference type="OMA" id="DAVQNKH"/>
<evidence type="ECO:0000313" key="3">
    <source>
        <dbReference type="Proteomes" id="UP000001070"/>
    </source>
</evidence>
<organism evidence="3">
    <name type="scientific">Drosophila grimshawi</name>
    <name type="common">Hawaiian fruit fly</name>
    <name type="synonym">Idiomyia grimshawi</name>
    <dbReference type="NCBI Taxonomy" id="7222"/>
    <lineage>
        <taxon>Eukaryota</taxon>
        <taxon>Metazoa</taxon>
        <taxon>Ecdysozoa</taxon>
        <taxon>Arthropoda</taxon>
        <taxon>Hexapoda</taxon>
        <taxon>Insecta</taxon>
        <taxon>Pterygota</taxon>
        <taxon>Neoptera</taxon>
        <taxon>Endopterygota</taxon>
        <taxon>Diptera</taxon>
        <taxon>Brachycera</taxon>
        <taxon>Muscomorpha</taxon>
        <taxon>Ephydroidea</taxon>
        <taxon>Drosophilidae</taxon>
        <taxon>Drosophila</taxon>
        <taxon>Hawaiian Drosophila</taxon>
    </lineage>
</organism>
<evidence type="ECO:0000256" key="1">
    <source>
        <dbReference type="SAM" id="SignalP"/>
    </source>
</evidence>
<proteinExistence type="predicted"/>
<gene>
    <name evidence="2" type="primary">Dgri\GH11105</name>
    <name evidence="2" type="ORF">Dgri_GH11105</name>
</gene>
<keyword evidence="3" id="KW-1185">Reference proteome</keyword>
<dbReference type="PhylomeDB" id="B4JCV5"/>
<keyword evidence="1" id="KW-0732">Signal</keyword>
<dbReference type="EMBL" id="CH916368">
    <property type="protein sequence ID" value="EDW03194.1"/>
    <property type="molecule type" value="Genomic_DNA"/>
</dbReference>
<feature type="signal peptide" evidence="1">
    <location>
        <begin position="1"/>
        <end position="19"/>
    </location>
</feature>
<sequence>MNTQLIVLIVCLAGLLVSAQEEVVVQSQAEARRPVDLNHLSTAQILRHLVENSETLQQIDSKTLGVSNSQKGIEQKLSLLGQDVAEIARLEDNLKKLVPCIAGKSQLTDNNIKTLTSSLHDAENRTVRAIDTLSRGQLDIKQGLTKADQNQKRHDLNLDQLGKSVHQRLNGLDNLVKQMVLKELVTLGQASKKLEQGQKLIESKVVHLDELAALSSITANKVYQLEQGLRSINSTQQYQLAAIGQNMQQLGATTWQIDNKLGVLLSTQKNIERAVVECKKCQPQHMDRNPHEHWQQPQFPQVYEHKDAQKTPVKTEYETSYANADEASYLYQLWYGKDDK</sequence>
<evidence type="ECO:0000313" key="2">
    <source>
        <dbReference type="EMBL" id="EDW03194.1"/>
    </source>
</evidence>
<accession>B4JCV5</accession>
<protein>
    <submittedName>
        <fullName evidence="2">GH11105</fullName>
    </submittedName>
</protein>
<reference evidence="2 3" key="1">
    <citation type="journal article" date="2007" name="Nature">
        <title>Evolution of genes and genomes on the Drosophila phylogeny.</title>
        <authorList>
            <consortium name="Drosophila 12 Genomes Consortium"/>
            <person name="Clark A.G."/>
            <person name="Eisen M.B."/>
            <person name="Smith D.R."/>
            <person name="Bergman C.M."/>
            <person name="Oliver B."/>
            <person name="Markow T.A."/>
            <person name="Kaufman T.C."/>
            <person name="Kellis M."/>
            <person name="Gelbart W."/>
            <person name="Iyer V.N."/>
            <person name="Pollard D.A."/>
            <person name="Sackton T.B."/>
            <person name="Larracuente A.M."/>
            <person name="Singh N.D."/>
            <person name="Abad J.P."/>
            <person name="Abt D.N."/>
            <person name="Adryan B."/>
            <person name="Aguade M."/>
            <person name="Akashi H."/>
            <person name="Anderson W.W."/>
            <person name="Aquadro C.F."/>
            <person name="Ardell D.H."/>
            <person name="Arguello R."/>
            <person name="Artieri C.G."/>
            <person name="Barbash D.A."/>
            <person name="Barker D."/>
            <person name="Barsanti P."/>
            <person name="Batterham P."/>
            <person name="Batzoglou S."/>
            <person name="Begun D."/>
            <person name="Bhutkar A."/>
            <person name="Blanco E."/>
            <person name="Bosak S.A."/>
            <person name="Bradley R.K."/>
            <person name="Brand A.D."/>
            <person name="Brent M.R."/>
            <person name="Brooks A.N."/>
            <person name="Brown R.H."/>
            <person name="Butlin R.K."/>
            <person name="Caggese C."/>
            <person name="Calvi B.R."/>
            <person name="Bernardo de Carvalho A."/>
            <person name="Caspi A."/>
            <person name="Castrezana S."/>
            <person name="Celniker S.E."/>
            <person name="Chang J.L."/>
            <person name="Chapple C."/>
            <person name="Chatterji S."/>
            <person name="Chinwalla A."/>
            <person name="Civetta A."/>
            <person name="Clifton S.W."/>
            <person name="Comeron J.M."/>
            <person name="Costello J.C."/>
            <person name="Coyne J.A."/>
            <person name="Daub J."/>
            <person name="David R.G."/>
            <person name="Delcher A.L."/>
            <person name="Delehaunty K."/>
            <person name="Do C.B."/>
            <person name="Ebling H."/>
            <person name="Edwards K."/>
            <person name="Eickbush T."/>
            <person name="Evans J.D."/>
            <person name="Filipski A."/>
            <person name="Findeiss S."/>
            <person name="Freyhult E."/>
            <person name="Fulton L."/>
            <person name="Fulton R."/>
            <person name="Garcia A.C."/>
            <person name="Gardiner A."/>
            <person name="Garfield D.A."/>
            <person name="Garvin B.E."/>
            <person name="Gibson G."/>
            <person name="Gilbert D."/>
            <person name="Gnerre S."/>
            <person name="Godfrey J."/>
            <person name="Good R."/>
            <person name="Gotea V."/>
            <person name="Gravely B."/>
            <person name="Greenberg A.J."/>
            <person name="Griffiths-Jones S."/>
            <person name="Gross S."/>
            <person name="Guigo R."/>
            <person name="Gustafson E.A."/>
            <person name="Haerty W."/>
            <person name="Hahn M.W."/>
            <person name="Halligan D.L."/>
            <person name="Halpern A.L."/>
            <person name="Halter G.M."/>
            <person name="Han M.V."/>
            <person name="Heger A."/>
            <person name="Hillier L."/>
            <person name="Hinrichs A.S."/>
            <person name="Holmes I."/>
            <person name="Hoskins R.A."/>
            <person name="Hubisz M.J."/>
            <person name="Hultmark D."/>
            <person name="Huntley M.A."/>
            <person name="Jaffe D.B."/>
            <person name="Jagadeeshan S."/>
            <person name="Jeck W.R."/>
            <person name="Johnson J."/>
            <person name="Jones C.D."/>
            <person name="Jordan W.C."/>
            <person name="Karpen G.H."/>
            <person name="Kataoka E."/>
            <person name="Keightley P.D."/>
            <person name="Kheradpour P."/>
            <person name="Kirkness E.F."/>
            <person name="Koerich L.B."/>
            <person name="Kristiansen K."/>
            <person name="Kudrna D."/>
            <person name="Kulathinal R.J."/>
            <person name="Kumar S."/>
            <person name="Kwok R."/>
            <person name="Lander E."/>
            <person name="Langley C.H."/>
            <person name="Lapoint R."/>
            <person name="Lazzaro B.P."/>
            <person name="Lee S.J."/>
            <person name="Levesque L."/>
            <person name="Li R."/>
            <person name="Lin C.F."/>
            <person name="Lin M.F."/>
            <person name="Lindblad-Toh K."/>
            <person name="Llopart A."/>
            <person name="Long M."/>
            <person name="Low L."/>
            <person name="Lozovsky E."/>
            <person name="Lu J."/>
            <person name="Luo M."/>
            <person name="Machado C.A."/>
            <person name="Makalowski W."/>
            <person name="Marzo M."/>
            <person name="Matsuda M."/>
            <person name="Matzkin L."/>
            <person name="McAllister B."/>
            <person name="McBride C.S."/>
            <person name="McKernan B."/>
            <person name="McKernan K."/>
            <person name="Mendez-Lago M."/>
            <person name="Minx P."/>
            <person name="Mollenhauer M.U."/>
            <person name="Montooth K."/>
            <person name="Mount S.M."/>
            <person name="Mu X."/>
            <person name="Myers E."/>
            <person name="Negre B."/>
            <person name="Newfeld S."/>
            <person name="Nielsen R."/>
            <person name="Noor M.A."/>
            <person name="O'Grady P."/>
            <person name="Pachter L."/>
            <person name="Papaceit M."/>
            <person name="Parisi M.J."/>
            <person name="Parisi M."/>
            <person name="Parts L."/>
            <person name="Pedersen J.S."/>
            <person name="Pesole G."/>
            <person name="Phillippy A.M."/>
            <person name="Ponting C.P."/>
            <person name="Pop M."/>
            <person name="Porcelli D."/>
            <person name="Powell J.R."/>
            <person name="Prohaska S."/>
            <person name="Pruitt K."/>
            <person name="Puig M."/>
            <person name="Quesneville H."/>
            <person name="Ram K.R."/>
            <person name="Rand D."/>
            <person name="Rasmussen M.D."/>
            <person name="Reed L.K."/>
            <person name="Reenan R."/>
            <person name="Reily A."/>
            <person name="Remington K.A."/>
            <person name="Rieger T.T."/>
            <person name="Ritchie M.G."/>
            <person name="Robin C."/>
            <person name="Rogers Y.H."/>
            <person name="Rohde C."/>
            <person name="Rozas J."/>
            <person name="Rubenfield M.J."/>
            <person name="Ruiz A."/>
            <person name="Russo S."/>
            <person name="Salzberg S.L."/>
            <person name="Sanchez-Gracia A."/>
            <person name="Saranga D.J."/>
            <person name="Sato H."/>
            <person name="Schaeffer S.W."/>
            <person name="Schatz M.C."/>
            <person name="Schlenke T."/>
            <person name="Schwartz R."/>
            <person name="Segarra C."/>
            <person name="Singh R.S."/>
            <person name="Sirot L."/>
            <person name="Sirota M."/>
            <person name="Sisneros N.B."/>
            <person name="Smith C.D."/>
            <person name="Smith T.F."/>
            <person name="Spieth J."/>
            <person name="Stage D.E."/>
            <person name="Stark A."/>
            <person name="Stephan W."/>
            <person name="Strausberg R.L."/>
            <person name="Strempel S."/>
            <person name="Sturgill D."/>
            <person name="Sutton G."/>
            <person name="Sutton G.G."/>
            <person name="Tao W."/>
            <person name="Teichmann S."/>
            <person name="Tobari Y.N."/>
            <person name="Tomimura Y."/>
            <person name="Tsolas J.M."/>
            <person name="Valente V.L."/>
            <person name="Venter E."/>
            <person name="Venter J.C."/>
            <person name="Vicario S."/>
            <person name="Vieira F.G."/>
            <person name="Vilella A.J."/>
            <person name="Villasante A."/>
            <person name="Walenz B."/>
            <person name="Wang J."/>
            <person name="Wasserman M."/>
            <person name="Watts T."/>
            <person name="Wilson D."/>
            <person name="Wilson R.K."/>
            <person name="Wing R.A."/>
            <person name="Wolfner M.F."/>
            <person name="Wong A."/>
            <person name="Wong G.K."/>
            <person name="Wu C.I."/>
            <person name="Wu G."/>
            <person name="Yamamoto D."/>
            <person name="Yang H.P."/>
            <person name="Yang S.P."/>
            <person name="Yorke J.A."/>
            <person name="Yoshida K."/>
            <person name="Zdobnov E."/>
            <person name="Zhang P."/>
            <person name="Zhang Y."/>
            <person name="Zimin A.V."/>
            <person name="Baldwin J."/>
            <person name="Abdouelleil A."/>
            <person name="Abdulkadir J."/>
            <person name="Abebe A."/>
            <person name="Abera B."/>
            <person name="Abreu J."/>
            <person name="Acer S.C."/>
            <person name="Aftuck L."/>
            <person name="Alexander A."/>
            <person name="An P."/>
            <person name="Anderson E."/>
            <person name="Anderson S."/>
            <person name="Arachi H."/>
            <person name="Azer M."/>
            <person name="Bachantsang P."/>
            <person name="Barry A."/>
            <person name="Bayul T."/>
            <person name="Berlin A."/>
            <person name="Bessette D."/>
            <person name="Bloom T."/>
            <person name="Blye J."/>
            <person name="Boguslavskiy L."/>
            <person name="Bonnet C."/>
            <person name="Boukhgalter B."/>
            <person name="Bourzgui I."/>
            <person name="Brown A."/>
            <person name="Cahill P."/>
            <person name="Channer S."/>
            <person name="Cheshatsang Y."/>
            <person name="Chuda L."/>
            <person name="Citroen M."/>
            <person name="Collymore A."/>
            <person name="Cooke P."/>
            <person name="Costello M."/>
            <person name="D'Aco K."/>
            <person name="Daza R."/>
            <person name="De Haan G."/>
            <person name="DeGray S."/>
            <person name="DeMaso C."/>
            <person name="Dhargay N."/>
            <person name="Dooley K."/>
            <person name="Dooley E."/>
            <person name="Doricent M."/>
            <person name="Dorje P."/>
            <person name="Dorjee K."/>
            <person name="Dupes A."/>
            <person name="Elong R."/>
            <person name="Falk J."/>
            <person name="Farina A."/>
            <person name="Faro S."/>
            <person name="Ferguson D."/>
            <person name="Fisher S."/>
            <person name="Foley C.D."/>
            <person name="Franke A."/>
            <person name="Friedrich D."/>
            <person name="Gadbois L."/>
            <person name="Gearin G."/>
            <person name="Gearin C.R."/>
            <person name="Giannoukos G."/>
            <person name="Goode T."/>
            <person name="Graham J."/>
            <person name="Grandbois E."/>
            <person name="Grewal S."/>
            <person name="Gyaltsen K."/>
            <person name="Hafez N."/>
            <person name="Hagos B."/>
            <person name="Hall J."/>
            <person name="Henson C."/>
            <person name="Hollinger A."/>
            <person name="Honan T."/>
            <person name="Huard M.D."/>
            <person name="Hughes L."/>
            <person name="Hurhula B."/>
            <person name="Husby M.E."/>
            <person name="Kamat A."/>
            <person name="Kanga B."/>
            <person name="Kashin S."/>
            <person name="Khazanovich D."/>
            <person name="Kisner P."/>
            <person name="Lance K."/>
            <person name="Lara M."/>
            <person name="Lee W."/>
            <person name="Lennon N."/>
            <person name="Letendre F."/>
            <person name="LeVine R."/>
            <person name="Lipovsky A."/>
            <person name="Liu X."/>
            <person name="Liu J."/>
            <person name="Liu S."/>
            <person name="Lokyitsang T."/>
            <person name="Lokyitsang Y."/>
            <person name="Lubonja R."/>
            <person name="Lui A."/>
            <person name="MacDonald P."/>
            <person name="Magnisalis V."/>
            <person name="Maru K."/>
            <person name="Matthews C."/>
            <person name="McCusker W."/>
            <person name="McDonough S."/>
            <person name="Mehta T."/>
            <person name="Meldrim J."/>
            <person name="Meneus L."/>
            <person name="Mihai O."/>
            <person name="Mihalev A."/>
            <person name="Mihova T."/>
            <person name="Mittelman R."/>
            <person name="Mlenga V."/>
            <person name="Montmayeur A."/>
            <person name="Mulrain L."/>
            <person name="Navidi A."/>
            <person name="Naylor J."/>
            <person name="Negash T."/>
            <person name="Nguyen T."/>
            <person name="Nguyen N."/>
            <person name="Nicol R."/>
            <person name="Norbu C."/>
            <person name="Norbu N."/>
            <person name="Novod N."/>
            <person name="O'Neill B."/>
            <person name="Osman S."/>
            <person name="Markiewicz E."/>
            <person name="Oyono O.L."/>
            <person name="Patti C."/>
            <person name="Phunkhang P."/>
            <person name="Pierre F."/>
            <person name="Priest M."/>
            <person name="Raghuraman S."/>
            <person name="Rege F."/>
            <person name="Reyes R."/>
            <person name="Rise C."/>
            <person name="Rogov P."/>
            <person name="Ross K."/>
            <person name="Ryan E."/>
            <person name="Settipalli S."/>
            <person name="Shea T."/>
            <person name="Sherpa N."/>
            <person name="Shi L."/>
            <person name="Shih D."/>
            <person name="Sparrow T."/>
            <person name="Spaulding J."/>
            <person name="Stalker J."/>
            <person name="Stange-Thomann N."/>
            <person name="Stavropoulos S."/>
            <person name="Stone C."/>
            <person name="Strader C."/>
            <person name="Tesfaye S."/>
            <person name="Thomson T."/>
            <person name="Thoulutsang Y."/>
            <person name="Thoulutsang D."/>
            <person name="Topham K."/>
            <person name="Topping I."/>
            <person name="Tsamla T."/>
            <person name="Vassiliev H."/>
            <person name="Vo A."/>
            <person name="Wangchuk T."/>
            <person name="Wangdi T."/>
            <person name="Weiand M."/>
            <person name="Wilkinson J."/>
            <person name="Wilson A."/>
            <person name="Yadav S."/>
            <person name="Young G."/>
            <person name="Yu Q."/>
            <person name="Zembek L."/>
            <person name="Zhong D."/>
            <person name="Zimmer A."/>
            <person name="Zwirko Z."/>
            <person name="Jaffe D.B."/>
            <person name="Alvarez P."/>
            <person name="Brockman W."/>
            <person name="Butler J."/>
            <person name="Chin C."/>
            <person name="Gnerre S."/>
            <person name="Grabherr M."/>
            <person name="Kleber M."/>
            <person name="Mauceli E."/>
            <person name="MacCallum I."/>
        </authorList>
    </citation>
    <scope>NUCLEOTIDE SEQUENCE [LARGE SCALE GENOMIC DNA]</scope>
    <source>
        <strain evidence="3">Tucson 15287-2541.00</strain>
    </source>
</reference>
<dbReference type="AlphaFoldDB" id="B4JCV5"/>
<dbReference type="STRING" id="7222.B4JCV5"/>